<dbReference type="RefSeq" id="WP_155325368.1">
    <property type="nucleotide sequence ID" value="NZ_AP021876.1"/>
</dbReference>
<dbReference type="GO" id="GO:0008233">
    <property type="term" value="F:peptidase activity"/>
    <property type="evidence" value="ECO:0007669"/>
    <property type="project" value="UniProtKB-KW"/>
</dbReference>
<dbReference type="Pfam" id="PF04586">
    <property type="entry name" value="Peptidase_S78"/>
    <property type="match status" value="1"/>
</dbReference>
<evidence type="ECO:0000259" key="4">
    <source>
        <dbReference type="Pfam" id="PF04586"/>
    </source>
</evidence>
<name>A0A5K8A059_9BACT</name>
<dbReference type="EMBL" id="AP021876">
    <property type="protein sequence ID" value="BBO85907.1"/>
    <property type="molecule type" value="Genomic_DNA"/>
</dbReference>
<dbReference type="InterPro" id="IPR006433">
    <property type="entry name" value="Prohead_protease"/>
</dbReference>
<evidence type="ECO:0000256" key="2">
    <source>
        <dbReference type="ARBA" id="ARBA00022670"/>
    </source>
</evidence>
<feature type="domain" description="Prohead serine protease" evidence="4">
    <location>
        <begin position="15"/>
        <end position="173"/>
    </location>
</feature>
<accession>A0A5K8A059</accession>
<evidence type="ECO:0000256" key="1">
    <source>
        <dbReference type="ARBA" id="ARBA00022612"/>
    </source>
</evidence>
<keyword evidence="1" id="KW-1188">Viral release from host cell</keyword>
<dbReference type="NCBIfam" id="TIGR01543">
    <property type="entry name" value="proheadase_HK97"/>
    <property type="match status" value="1"/>
</dbReference>
<dbReference type="AlphaFoldDB" id="A0A5K8A059"/>
<dbReference type="KEGG" id="dov:DSCO28_64730"/>
<keyword evidence="2" id="KW-0645">Protease</keyword>
<organism evidence="5 6">
    <name type="scientific">Desulfosarcina ovata subsp. sediminis</name>
    <dbReference type="NCBI Taxonomy" id="885957"/>
    <lineage>
        <taxon>Bacteria</taxon>
        <taxon>Pseudomonadati</taxon>
        <taxon>Thermodesulfobacteriota</taxon>
        <taxon>Desulfobacteria</taxon>
        <taxon>Desulfobacterales</taxon>
        <taxon>Desulfosarcinaceae</taxon>
        <taxon>Desulfosarcina</taxon>
    </lineage>
</organism>
<reference evidence="5 6" key="1">
    <citation type="submission" date="2019-11" db="EMBL/GenBank/DDBJ databases">
        <title>Comparative genomics of hydrocarbon-degrading Desulfosarcina strains.</title>
        <authorList>
            <person name="Watanabe M."/>
            <person name="Kojima H."/>
            <person name="Fukui M."/>
        </authorList>
    </citation>
    <scope>NUCLEOTIDE SEQUENCE [LARGE SCALE GENOMIC DNA]</scope>
    <source>
        <strain evidence="5 6">28bB2T</strain>
    </source>
</reference>
<dbReference type="InterPro" id="IPR054613">
    <property type="entry name" value="Peptidase_S78_dom"/>
</dbReference>
<gene>
    <name evidence="5" type="ORF">DSCO28_64730</name>
</gene>
<evidence type="ECO:0000313" key="6">
    <source>
        <dbReference type="Proteomes" id="UP000425960"/>
    </source>
</evidence>
<keyword evidence="3" id="KW-0378">Hydrolase</keyword>
<protein>
    <submittedName>
        <fullName evidence="5">Peptidase U35</fullName>
    </submittedName>
</protein>
<evidence type="ECO:0000256" key="3">
    <source>
        <dbReference type="ARBA" id="ARBA00022801"/>
    </source>
</evidence>
<sequence length="203" mass="22803">MKKIERRVFPARELRVRRSASGGATLAGYSAVFNRPSENLGWGDTEIREFIAPGAFTQALQNSNCVAVFNHDPNFVLGRESAGTLRLRQDDHGLLATISLPETQLGRDLAVSVERGDIAGQSFCFTVARDKWTRNKENGAATRTILEIGELIDVGPVTYPAYPDTDIARRSFERFIRSGNTGHRLKHFNHRKNYLKSKRMIIK</sequence>
<dbReference type="GO" id="GO:0006508">
    <property type="term" value="P:proteolysis"/>
    <property type="evidence" value="ECO:0007669"/>
    <property type="project" value="UniProtKB-KW"/>
</dbReference>
<evidence type="ECO:0000313" key="5">
    <source>
        <dbReference type="EMBL" id="BBO85907.1"/>
    </source>
</evidence>
<proteinExistence type="predicted"/>
<dbReference type="Proteomes" id="UP000425960">
    <property type="component" value="Chromosome"/>
</dbReference>